<protein>
    <submittedName>
        <fullName evidence="2">Uncharacterized protein</fullName>
    </submittedName>
</protein>
<dbReference type="OrthoDB" id="8446389at2"/>
<name>A0A1J6HMS6_9HYPH</name>
<evidence type="ECO:0000313" key="2">
    <source>
        <dbReference type="EMBL" id="OIS94293.1"/>
    </source>
</evidence>
<proteinExistence type="predicted"/>
<evidence type="ECO:0000313" key="3">
    <source>
        <dbReference type="Proteomes" id="UP000182985"/>
    </source>
</evidence>
<reference evidence="2 3" key="1">
    <citation type="submission" date="2016-10" db="EMBL/GenBank/DDBJ databases">
        <title>The Draft Genome Sequence of the Potato Rhizosphere Bacteria Ochrobactrum sp. IPA7.2.</title>
        <authorList>
            <person name="Gogoleva N.E."/>
            <person name="Khlopko Y.A."/>
            <person name="Burygin G.L."/>
            <person name="Plotnikov A.O."/>
        </authorList>
    </citation>
    <scope>NUCLEOTIDE SEQUENCE [LARGE SCALE GENOMIC DNA]</scope>
    <source>
        <strain evidence="2 3">IPA7.2</strain>
    </source>
</reference>
<dbReference type="EMBL" id="MOEC01000005">
    <property type="protein sequence ID" value="OIS94293.1"/>
    <property type="molecule type" value="Genomic_DNA"/>
</dbReference>
<feature type="chain" id="PRO_5009639107" evidence="1">
    <location>
        <begin position="22"/>
        <end position="179"/>
    </location>
</feature>
<accession>A0A1J6HMS6</accession>
<comment type="caution">
    <text evidence="2">The sequence shown here is derived from an EMBL/GenBank/DDBJ whole genome shotgun (WGS) entry which is preliminary data.</text>
</comment>
<dbReference type="AlphaFoldDB" id="A0A1J6HMS6"/>
<dbReference type="Proteomes" id="UP000182985">
    <property type="component" value="Unassembled WGS sequence"/>
</dbReference>
<organism evidence="2 3">
    <name type="scientific">Brucella cytisi</name>
    <dbReference type="NCBI Taxonomy" id="407152"/>
    <lineage>
        <taxon>Bacteria</taxon>
        <taxon>Pseudomonadati</taxon>
        <taxon>Pseudomonadota</taxon>
        <taxon>Alphaproteobacteria</taxon>
        <taxon>Hyphomicrobiales</taxon>
        <taxon>Brucellaceae</taxon>
        <taxon>Brucella/Ochrobactrum group</taxon>
        <taxon>Brucella</taxon>
    </lineage>
</organism>
<gene>
    <name evidence="2" type="ORF">BLA27_07225</name>
</gene>
<evidence type="ECO:0000256" key="1">
    <source>
        <dbReference type="SAM" id="SignalP"/>
    </source>
</evidence>
<keyword evidence="1" id="KW-0732">Signal</keyword>
<keyword evidence="3" id="KW-1185">Reference proteome</keyword>
<sequence>MKWSFAVILLAGWTTLVTAYAQDQNPQAQAAFGMPMNVDNWRADVIGQNGVYRFRQVKGSCQITFVQNLGVEAAKAAGQTVSDSIAAYVRRLGKQVGAVSKNEAPNLELHANRGDAVTFLSEEISYRGRDGRDYRNRIAAQWVGRVELLIVVGCPSNEWKNQEASINAFLTKVSVNQFQ</sequence>
<feature type="signal peptide" evidence="1">
    <location>
        <begin position="1"/>
        <end position="21"/>
    </location>
</feature>
<dbReference type="RefSeq" id="WP_071631111.1">
    <property type="nucleotide sequence ID" value="NZ_MOEC01000005.1"/>
</dbReference>